<dbReference type="Proteomes" id="UP000321723">
    <property type="component" value="Unassembled WGS sequence"/>
</dbReference>
<reference evidence="1 3" key="1">
    <citation type="submission" date="2019-07" db="EMBL/GenBank/DDBJ databases">
        <title>Whole genome shotgun sequence of Cellulomonas hominis NBRC 16055.</title>
        <authorList>
            <person name="Hosoyama A."/>
            <person name="Uohara A."/>
            <person name="Ohji S."/>
            <person name="Ichikawa N."/>
        </authorList>
    </citation>
    <scope>NUCLEOTIDE SEQUENCE [LARGE SCALE GENOMIC DNA]</scope>
    <source>
        <strain evidence="1 3">NBRC 16055</strain>
    </source>
</reference>
<dbReference type="AlphaFoldDB" id="A0A511FD05"/>
<evidence type="ECO:0000313" key="3">
    <source>
        <dbReference type="Proteomes" id="UP000321723"/>
    </source>
</evidence>
<dbReference type="EMBL" id="JACHDN010000001">
    <property type="protein sequence ID" value="MBB5474677.1"/>
    <property type="molecule type" value="Genomic_DNA"/>
</dbReference>
<organism evidence="1 3">
    <name type="scientific">Cellulomonas hominis</name>
    <dbReference type="NCBI Taxonomy" id="156981"/>
    <lineage>
        <taxon>Bacteria</taxon>
        <taxon>Bacillati</taxon>
        <taxon>Actinomycetota</taxon>
        <taxon>Actinomycetes</taxon>
        <taxon>Micrococcales</taxon>
        <taxon>Cellulomonadaceae</taxon>
        <taxon>Cellulomonas</taxon>
    </lineage>
</organism>
<dbReference type="EMBL" id="BJVQ01000029">
    <property type="protein sequence ID" value="GEL47082.1"/>
    <property type="molecule type" value="Genomic_DNA"/>
</dbReference>
<evidence type="ECO:0000313" key="2">
    <source>
        <dbReference type="EMBL" id="MBB5474677.1"/>
    </source>
</evidence>
<sequence>MPDAQPKPTAALATVQVREMFASEAERCGFDGLAGFDRWLAEHDAQVAARALRALIADRSDIETAVAMIDGQDAVSVVDLIVETVTSEADRIAAGEEP</sequence>
<proteinExistence type="predicted"/>
<comment type="caution">
    <text evidence="1">The sequence shown here is derived from an EMBL/GenBank/DDBJ whole genome shotgun (WGS) entry which is preliminary data.</text>
</comment>
<name>A0A511FD05_9CELL</name>
<gene>
    <name evidence="1" type="ORF">CHO01_21980</name>
    <name evidence="2" type="ORF">HNR08_003413</name>
</gene>
<evidence type="ECO:0000313" key="4">
    <source>
        <dbReference type="Proteomes" id="UP000564629"/>
    </source>
</evidence>
<dbReference type="RefSeq" id="WP_146837875.1">
    <property type="nucleotide sequence ID" value="NZ_BJVQ01000029.1"/>
</dbReference>
<protein>
    <submittedName>
        <fullName evidence="1">Uncharacterized protein</fullName>
    </submittedName>
</protein>
<dbReference type="Proteomes" id="UP000564629">
    <property type="component" value="Unassembled WGS sequence"/>
</dbReference>
<keyword evidence="3" id="KW-1185">Reference proteome</keyword>
<reference evidence="2 4" key="2">
    <citation type="submission" date="2020-08" db="EMBL/GenBank/DDBJ databases">
        <title>Sequencing the genomes of 1000 actinobacteria strains.</title>
        <authorList>
            <person name="Klenk H.-P."/>
        </authorList>
    </citation>
    <scope>NUCLEOTIDE SEQUENCE [LARGE SCALE GENOMIC DNA]</scope>
    <source>
        <strain evidence="2 4">DSM 9581</strain>
    </source>
</reference>
<accession>A0A511FD05</accession>
<evidence type="ECO:0000313" key="1">
    <source>
        <dbReference type="EMBL" id="GEL47082.1"/>
    </source>
</evidence>